<accession>A0A0R1F6Z3</accession>
<dbReference type="eggNOG" id="ENOG5030BJG">
    <property type="taxonomic scope" value="Bacteria"/>
</dbReference>
<dbReference type="PATRIC" id="fig|913848.6.peg.2469"/>
<gene>
    <name evidence="2" type="ORF">FD22_GL002421</name>
</gene>
<proteinExistence type="predicted"/>
<comment type="caution">
    <text evidence="2">The sequence shown here is derived from an EMBL/GenBank/DDBJ whole genome shotgun (WGS) entry which is preliminary data.</text>
</comment>
<dbReference type="Proteomes" id="UP000051181">
    <property type="component" value="Unassembled WGS sequence"/>
</dbReference>
<feature type="region of interest" description="Disordered" evidence="1">
    <location>
        <begin position="65"/>
        <end position="98"/>
    </location>
</feature>
<dbReference type="AlphaFoldDB" id="A0A0R1F6Z3"/>
<organism evidence="2 3">
    <name type="scientific">Loigolactobacillus coryniformis subsp. coryniformis KCTC 3167 = DSM 20001</name>
    <dbReference type="NCBI Taxonomy" id="913848"/>
    <lineage>
        <taxon>Bacteria</taxon>
        <taxon>Bacillati</taxon>
        <taxon>Bacillota</taxon>
        <taxon>Bacilli</taxon>
        <taxon>Lactobacillales</taxon>
        <taxon>Lactobacillaceae</taxon>
        <taxon>Loigolactobacillus</taxon>
    </lineage>
</organism>
<name>A0A0R1F6Z3_9LACO</name>
<dbReference type="EMBL" id="AZCN01000084">
    <property type="protein sequence ID" value="KRK14407.1"/>
    <property type="molecule type" value="Genomic_DNA"/>
</dbReference>
<evidence type="ECO:0000313" key="3">
    <source>
        <dbReference type="Proteomes" id="UP000051181"/>
    </source>
</evidence>
<reference evidence="2 3" key="1">
    <citation type="journal article" date="2015" name="Genome Announc.">
        <title>Expanding the biotechnology potential of lactobacilli through comparative genomics of 213 strains and associated genera.</title>
        <authorList>
            <person name="Sun Z."/>
            <person name="Harris H.M."/>
            <person name="McCann A."/>
            <person name="Guo C."/>
            <person name="Argimon S."/>
            <person name="Zhang W."/>
            <person name="Yang X."/>
            <person name="Jeffery I.B."/>
            <person name="Cooney J.C."/>
            <person name="Kagawa T.F."/>
            <person name="Liu W."/>
            <person name="Song Y."/>
            <person name="Salvetti E."/>
            <person name="Wrobel A."/>
            <person name="Rasinkangas P."/>
            <person name="Parkhill J."/>
            <person name="Rea M.C."/>
            <person name="O'Sullivan O."/>
            <person name="Ritari J."/>
            <person name="Douillard F.P."/>
            <person name="Paul Ross R."/>
            <person name="Yang R."/>
            <person name="Briner A.E."/>
            <person name="Felis G.E."/>
            <person name="de Vos W.M."/>
            <person name="Barrangou R."/>
            <person name="Klaenhammer T.R."/>
            <person name="Caufield P.W."/>
            <person name="Cui Y."/>
            <person name="Zhang H."/>
            <person name="O'Toole P.W."/>
        </authorList>
    </citation>
    <scope>NUCLEOTIDE SEQUENCE [LARGE SCALE GENOMIC DNA]</scope>
    <source>
        <strain evidence="2 3">DSM 20001</strain>
    </source>
</reference>
<evidence type="ECO:0008006" key="4">
    <source>
        <dbReference type="Google" id="ProtNLM"/>
    </source>
</evidence>
<sequence length="219" mass="24058">MLLLSNKRSTGVPGGVPRKRIFIDAAPFFSLCLEHNLAERVLAMIKQLRVFILLSAVGLLTGCSQPDSDQESSSSKASSVTSSTSSQALTSHSGTNTLTLNRQADEQKVLLNQTWQFEQLAITSVKGELDDDQQMELEIGWRNLATSNQHFADLATVTVHQGDAELAMVERDDDFTDSVAPQADEDFEFTYQLDNQTQPLKISIVPKKGTAKTLTVNLE</sequence>
<evidence type="ECO:0000256" key="1">
    <source>
        <dbReference type="SAM" id="MobiDB-lite"/>
    </source>
</evidence>
<evidence type="ECO:0000313" key="2">
    <source>
        <dbReference type="EMBL" id="KRK14407.1"/>
    </source>
</evidence>
<protein>
    <recommendedName>
        <fullName evidence="4">DUF5067 domain-containing protein</fullName>
    </recommendedName>
</protein>
<feature type="compositionally biased region" description="Low complexity" evidence="1">
    <location>
        <begin position="65"/>
        <end position="93"/>
    </location>
</feature>